<dbReference type="PANTHER" id="PTHR10537">
    <property type="entry name" value="DNA PRIMASE LARGE SUBUNIT"/>
    <property type="match status" value="1"/>
</dbReference>
<keyword evidence="9" id="KW-0238">DNA-binding</keyword>
<feature type="domain" description="DNA primase large subunit C-terminal" evidence="10">
    <location>
        <begin position="310"/>
        <end position="476"/>
    </location>
</feature>
<comment type="similarity">
    <text evidence="2">Belongs to the eukaryotic-type primase large subunit family.</text>
</comment>
<comment type="caution">
    <text evidence="11">The sequence shown here is derived from an EMBL/GenBank/DDBJ whole genome shotgun (WGS) entry which is preliminary data.</text>
</comment>
<comment type="cofactor">
    <cofactor evidence="1">
        <name>[4Fe-4S] cluster</name>
        <dbReference type="ChEBI" id="CHEBI:49883"/>
    </cofactor>
</comment>
<evidence type="ECO:0000313" key="11">
    <source>
        <dbReference type="EMBL" id="ORY20185.1"/>
    </source>
</evidence>
<dbReference type="Gene3D" id="1.20.930.80">
    <property type="match status" value="1"/>
</dbReference>
<dbReference type="GO" id="GO:0046872">
    <property type="term" value="F:metal ion binding"/>
    <property type="evidence" value="ECO:0007669"/>
    <property type="project" value="UniProtKB-KW"/>
</dbReference>
<dbReference type="OrthoDB" id="421393at2759"/>
<dbReference type="CDD" id="cd07322">
    <property type="entry name" value="PriL_PriS_Eukaryotic"/>
    <property type="match status" value="1"/>
</dbReference>
<dbReference type="InterPro" id="IPR058560">
    <property type="entry name" value="DNA_primase_C"/>
</dbReference>
<protein>
    <recommendedName>
        <fullName evidence="10">DNA primase large subunit C-terminal domain-containing protein</fullName>
    </recommendedName>
</protein>
<evidence type="ECO:0000256" key="4">
    <source>
        <dbReference type="ARBA" id="ARBA00022515"/>
    </source>
</evidence>
<gene>
    <name evidence="11" type="ORF">LY90DRAFT_464116</name>
</gene>
<evidence type="ECO:0000256" key="5">
    <source>
        <dbReference type="ARBA" id="ARBA00022705"/>
    </source>
</evidence>
<dbReference type="Pfam" id="PF26466">
    <property type="entry name" value="DNA_primase_lrg_N"/>
    <property type="match status" value="1"/>
</dbReference>
<dbReference type="InterPro" id="IPR016558">
    <property type="entry name" value="DNA_primase_lsu_euk"/>
</dbReference>
<name>A0A1Y2ADW8_9FUNG</name>
<dbReference type="GO" id="GO:0051539">
    <property type="term" value="F:4 iron, 4 sulfur cluster binding"/>
    <property type="evidence" value="ECO:0007669"/>
    <property type="project" value="UniProtKB-KW"/>
</dbReference>
<sequence>MKNSSKSFKSDYHEFDIIPEYPYSLNFYTKKPEEEIGLSEFKALALKRWHLLKDIESVQVQNSVYSENENNLFEIIQKKNPLPLNVSGDGSGVTPEIMYYQRREDLISHYILRLAYCEQEDKKEWFINQECNLFKMRWERNKNNYEKKEFLKTLNLPMEVVSEEEKYKLKDGLLKVLILTEKMKQLFQKKKKKTNIIKNAEYYEDMFNNETYYKIPFEVVTDLVQNRTVFIKKGNAYVPLSNQISVIINEFRQNLKRSLDYLGENFSKMKIKEDERLYSIIKKIADNNVYETYKPSNNGEIKYQDIPRIAQYFPLCMKRLQDELVINSHLRHGGRMQYGLFLKGINLPLDESLKFWRHAFNKMTEDQFQKGYAYNIRHNYGKEGKRADYRPYSCNKIIMGNPPSTGEYHGCPFRHSPIEVLEVMLRKRGIKESTITQIIAFTRSQHYQLACRAMLEEVSGISAVKLENISYPNDYFNQCYPGSEIYKNLIKASNQEDTQNIDEMEF</sequence>
<evidence type="ECO:0000256" key="8">
    <source>
        <dbReference type="ARBA" id="ARBA00023014"/>
    </source>
</evidence>
<keyword evidence="8" id="KW-0411">Iron-sulfur</keyword>
<keyword evidence="5" id="KW-0235">DNA replication</keyword>
<keyword evidence="12" id="KW-1185">Reference proteome</keyword>
<accession>A0A1Y2ADW8</accession>
<reference evidence="11 12" key="1">
    <citation type="submission" date="2016-08" db="EMBL/GenBank/DDBJ databases">
        <title>A Parts List for Fungal Cellulosomes Revealed by Comparative Genomics.</title>
        <authorList>
            <consortium name="DOE Joint Genome Institute"/>
            <person name="Haitjema C.H."/>
            <person name="Gilmore S.P."/>
            <person name="Henske J.K."/>
            <person name="Solomon K.V."/>
            <person name="De Groot R."/>
            <person name="Kuo A."/>
            <person name="Mondo S.J."/>
            <person name="Salamov A.A."/>
            <person name="Labutti K."/>
            <person name="Zhao Z."/>
            <person name="Chiniquy J."/>
            <person name="Barry K."/>
            <person name="Brewer H.M."/>
            <person name="Purvine S.O."/>
            <person name="Wright A.T."/>
            <person name="Boxma B."/>
            <person name="Van Alen T."/>
            <person name="Hackstein J.H."/>
            <person name="Baker S.E."/>
            <person name="Grigoriev I.V."/>
            <person name="O'Malley M.A."/>
        </authorList>
    </citation>
    <scope>NUCLEOTIDE SEQUENCE [LARGE SCALE GENOMIC DNA]</scope>
    <source>
        <strain evidence="11 12">G1</strain>
    </source>
</reference>
<dbReference type="GO" id="GO:0005658">
    <property type="term" value="C:alpha DNA polymerase:primase complex"/>
    <property type="evidence" value="ECO:0007669"/>
    <property type="project" value="TreeGrafter"/>
</dbReference>
<evidence type="ECO:0000256" key="9">
    <source>
        <dbReference type="ARBA" id="ARBA00023125"/>
    </source>
</evidence>
<evidence type="ECO:0000256" key="7">
    <source>
        <dbReference type="ARBA" id="ARBA00023004"/>
    </source>
</evidence>
<dbReference type="GO" id="GO:0006270">
    <property type="term" value="P:DNA replication initiation"/>
    <property type="evidence" value="ECO:0007669"/>
    <property type="project" value="TreeGrafter"/>
</dbReference>
<evidence type="ECO:0000256" key="3">
    <source>
        <dbReference type="ARBA" id="ARBA00022485"/>
    </source>
</evidence>
<dbReference type="AlphaFoldDB" id="A0A1Y2ADW8"/>
<dbReference type="GO" id="GO:0003677">
    <property type="term" value="F:DNA binding"/>
    <property type="evidence" value="ECO:0007669"/>
    <property type="project" value="UniProtKB-KW"/>
</dbReference>
<evidence type="ECO:0000256" key="1">
    <source>
        <dbReference type="ARBA" id="ARBA00001966"/>
    </source>
</evidence>
<keyword evidence="7" id="KW-0408">Iron</keyword>
<dbReference type="Pfam" id="PF04104">
    <property type="entry name" value="DNA_primase_lrg"/>
    <property type="match status" value="1"/>
</dbReference>
<dbReference type="GO" id="GO:0006269">
    <property type="term" value="P:DNA replication, synthesis of primer"/>
    <property type="evidence" value="ECO:0007669"/>
    <property type="project" value="UniProtKB-KW"/>
</dbReference>
<evidence type="ECO:0000256" key="6">
    <source>
        <dbReference type="ARBA" id="ARBA00022723"/>
    </source>
</evidence>
<keyword evidence="3" id="KW-0004">4Fe-4S</keyword>
<proteinExistence type="inferred from homology"/>
<dbReference type="STRING" id="1754190.A0A1Y2ADW8"/>
<dbReference type="InterPro" id="IPR007238">
    <property type="entry name" value="DNA_primase_lsu_euk/arc"/>
</dbReference>
<evidence type="ECO:0000259" key="10">
    <source>
        <dbReference type="Pfam" id="PF04104"/>
    </source>
</evidence>
<keyword evidence="4" id="KW-0639">Primosome</keyword>
<organism evidence="11 12">
    <name type="scientific">Neocallimastix californiae</name>
    <dbReference type="NCBI Taxonomy" id="1754190"/>
    <lineage>
        <taxon>Eukaryota</taxon>
        <taxon>Fungi</taxon>
        <taxon>Fungi incertae sedis</taxon>
        <taxon>Chytridiomycota</taxon>
        <taxon>Chytridiomycota incertae sedis</taxon>
        <taxon>Neocallimastigomycetes</taxon>
        <taxon>Neocallimastigales</taxon>
        <taxon>Neocallimastigaceae</taxon>
        <taxon>Neocallimastix</taxon>
    </lineage>
</organism>
<evidence type="ECO:0000313" key="12">
    <source>
        <dbReference type="Proteomes" id="UP000193920"/>
    </source>
</evidence>
<dbReference type="Proteomes" id="UP000193920">
    <property type="component" value="Unassembled WGS sequence"/>
</dbReference>
<dbReference type="EMBL" id="MCOG01000298">
    <property type="protein sequence ID" value="ORY20185.1"/>
    <property type="molecule type" value="Genomic_DNA"/>
</dbReference>
<evidence type="ECO:0000256" key="2">
    <source>
        <dbReference type="ARBA" id="ARBA00010564"/>
    </source>
</evidence>
<dbReference type="PANTHER" id="PTHR10537:SF3">
    <property type="entry name" value="DNA PRIMASE LARGE SUBUNIT"/>
    <property type="match status" value="1"/>
</dbReference>
<keyword evidence="6" id="KW-0479">Metal-binding</keyword>